<keyword evidence="4 6" id="KW-0472">Membrane</keyword>
<evidence type="ECO:0000313" key="9">
    <source>
        <dbReference type="Proteomes" id="UP000034680"/>
    </source>
</evidence>
<feature type="transmembrane region" description="Helical" evidence="6">
    <location>
        <begin position="181"/>
        <end position="200"/>
    </location>
</feature>
<keyword evidence="2 6" id="KW-0812">Transmembrane</keyword>
<gene>
    <name evidence="8" type="ORF">UCDDA912_g05004</name>
</gene>
<dbReference type="PANTHER" id="PTHR23502">
    <property type="entry name" value="MAJOR FACILITATOR SUPERFAMILY"/>
    <property type="match status" value="1"/>
</dbReference>
<feature type="transmembrane region" description="Helical" evidence="6">
    <location>
        <begin position="426"/>
        <end position="449"/>
    </location>
</feature>
<feature type="transmembrane region" description="Helical" evidence="6">
    <location>
        <begin position="53"/>
        <end position="74"/>
    </location>
</feature>
<feature type="transmembrane region" description="Helical" evidence="6">
    <location>
        <begin position="212"/>
        <end position="231"/>
    </location>
</feature>
<evidence type="ECO:0000256" key="2">
    <source>
        <dbReference type="ARBA" id="ARBA00022692"/>
    </source>
</evidence>
<feature type="transmembrane region" description="Helical" evidence="6">
    <location>
        <begin position="461"/>
        <end position="485"/>
    </location>
</feature>
<organism evidence="8 9">
    <name type="scientific">Diaporthe ampelina</name>
    <dbReference type="NCBI Taxonomy" id="1214573"/>
    <lineage>
        <taxon>Eukaryota</taxon>
        <taxon>Fungi</taxon>
        <taxon>Dikarya</taxon>
        <taxon>Ascomycota</taxon>
        <taxon>Pezizomycotina</taxon>
        <taxon>Sordariomycetes</taxon>
        <taxon>Sordariomycetidae</taxon>
        <taxon>Diaporthales</taxon>
        <taxon>Diaporthaceae</taxon>
        <taxon>Diaporthe</taxon>
    </lineage>
</organism>
<feature type="transmembrane region" description="Helical" evidence="6">
    <location>
        <begin position="368"/>
        <end position="387"/>
    </location>
</feature>
<sequence length="496" mass="54138">MHSDETTPLLPDAVIAPILRDNQLYRVPSKDFVDFDPNGDDENPLDWPQSYKWVVVVLLSVMAFTVTFTCFSVVPIANTIVDDLDHGHASSSSSVLLVTIWELGEAAGPLLIAPISELYGRYLVINIANTLFTAFTVLAAVSPTTGVLISARALTGLAVATNVLSPAIVGDIFASEQRGTAMSLISLAPLIGGAAGPAIAGAIAQTLGWRKALWMSAVLAGACEVAFLLCFRETYRVEILKQKAARLRKETGNSVLRSEFDAEEGGHSWQLIGESILRPLIVLKSSFALQILALFGSFTFAYFYIMSTTLPPILQQFYDFTPAATGLAFLAFSFGSTITVMICNIFLDKIYVKLRDMHQGVGQPEYRLPFIILGSLLFPFPVLVYGWATQWHLHVSVLLSAVMLLGVFLMLSFLPLMAYVVDAFGIYSASAVSAVIVTRCLMGTFVPLATQPLVSKFGYGWGFSMFAAISAATIPIPISIFRYGYRWRQLSKYTRD</sequence>
<feature type="transmembrane region" description="Helical" evidence="6">
    <location>
        <begin position="325"/>
        <end position="347"/>
    </location>
</feature>
<dbReference type="Proteomes" id="UP000034680">
    <property type="component" value="Unassembled WGS sequence"/>
</dbReference>
<proteinExistence type="inferred from homology"/>
<keyword evidence="9" id="KW-1185">Reference proteome</keyword>
<accession>A0A0G2FM06</accession>
<dbReference type="Gene3D" id="1.20.1250.20">
    <property type="entry name" value="MFS general substrate transporter like domains"/>
    <property type="match status" value="1"/>
</dbReference>
<protein>
    <submittedName>
        <fullName evidence="8">Putative major facilitator superfamily transporter</fullName>
    </submittedName>
</protein>
<dbReference type="GO" id="GO:0022857">
    <property type="term" value="F:transmembrane transporter activity"/>
    <property type="evidence" value="ECO:0007669"/>
    <property type="project" value="InterPro"/>
</dbReference>
<comment type="similarity">
    <text evidence="5">Belongs to the major facilitator superfamily. CAR1 family.</text>
</comment>
<feature type="transmembrane region" description="Helical" evidence="6">
    <location>
        <begin position="393"/>
        <end position="414"/>
    </location>
</feature>
<dbReference type="GO" id="GO:0016020">
    <property type="term" value="C:membrane"/>
    <property type="evidence" value="ECO:0007669"/>
    <property type="project" value="UniProtKB-SubCell"/>
</dbReference>
<dbReference type="InterPro" id="IPR036259">
    <property type="entry name" value="MFS_trans_sf"/>
</dbReference>
<feature type="transmembrane region" description="Helical" evidence="6">
    <location>
        <begin position="287"/>
        <end position="305"/>
    </location>
</feature>
<evidence type="ECO:0000256" key="4">
    <source>
        <dbReference type="ARBA" id="ARBA00023136"/>
    </source>
</evidence>
<evidence type="ECO:0000259" key="7">
    <source>
        <dbReference type="PROSITE" id="PS50850"/>
    </source>
</evidence>
<feature type="transmembrane region" description="Helical" evidence="6">
    <location>
        <begin position="122"/>
        <end position="141"/>
    </location>
</feature>
<evidence type="ECO:0000256" key="6">
    <source>
        <dbReference type="SAM" id="Phobius"/>
    </source>
</evidence>
<dbReference type="FunFam" id="1.20.1250.20:FF:000509">
    <property type="entry name" value="MFS general substrate transporter"/>
    <property type="match status" value="1"/>
</dbReference>
<dbReference type="AlphaFoldDB" id="A0A0G2FM06"/>
<keyword evidence="3 6" id="KW-1133">Transmembrane helix</keyword>
<dbReference type="InterPro" id="IPR011701">
    <property type="entry name" value="MFS"/>
</dbReference>
<reference evidence="8 9" key="2">
    <citation type="submission" date="2015-05" db="EMBL/GenBank/DDBJ databases">
        <authorList>
            <person name="Morales-Cruz A."/>
            <person name="Amrine K.C."/>
            <person name="Cantu D."/>
        </authorList>
    </citation>
    <scope>NUCLEOTIDE SEQUENCE [LARGE SCALE GENOMIC DNA]</scope>
    <source>
        <strain evidence="8">DA912</strain>
    </source>
</reference>
<comment type="caution">
    <text evidence="8">The sequence shown here is derived from an EMBL/GenBank/DDBJ whole genome shotgun (WGS) entry which is preliminary data.</text>
</comment>
<dbReference type="EMBL" id="LCUC01000174">
    <property type="protein sequence ID" value="KKY35054.1"/>
    <property type="molecule type" value="Genomic_DNA"/>
</dbReference>
<feature type="domain" description="Major facilitator superfamily (MFS) profile" evidence="7">
    <location>
        <begin position="55"/>
        <end position="485"/>
    </location>
</feature>
<evidence type="ECO:0000256" key="3">
    <source>
        <dbReference type="ARBA" id="ARBA00022989"/>
    </source>
</evidence>
<dbReference type="Pfam" id="PF07690">
    <property type="entry name" value="MFS_1"/>
    <property type="match status" value="1"/>
</dbReference>
<dbReference type="PANTHER" id="PTHR23502:SF163">
    <property type="entry name" value="MAJOR FACILITATOR SUPERFAMILY (MFS) PROFILE DOMAIN-CONTAINING PROTEIN"/>
    <property type="match status" value="1"/>
</dbReference>
<comment type="subcellular location">
    <subcellularLocation>
        <location evidence="1">Membrane</location>
        <topology evidence="1">Multi-pass membrane protein</topology>
    </subcellularLocation>
</comment>
<dbReference type="SUPFAM" id="SSF103473">
    <property type="entry name" value="MFS general substrate transporter"/>
    <property type="match status" value="1"/>
</dbReference>
<dbReference type="PROSITE" id="PS50850">
    <property type="entry name" value="MFS"/>
    <property type="match status" value="1"/>
</dbReference>
<reference evidence="8 9" key="1">
    <citation type="submission" date="2015-05" db="EMBL/GenBank/DDBJ databases">
        <title>Distinctive expansion of gene families associated with plant cell wall degradation and secondary metabolism in the genomes of grapevine trunk pathogens.</title>
        <authorList>
            <person name="Lawrence D.P."/>
            <person name="Travadon R."/>
            <person name="Rolshausen P.E."/>
            <person name="Baumgartner K."/>
        </authorList>
    </citation>
    <scope>NUCLEOTIDE SEQUENCE [LARGE SCALE GENOMIC DNA]</scope>
    <source>
        <strain evidence="8">DA912</strain>
    </source>
</reference>
<name>A0A0G2FM06_9PEZI</name>
<dbReference type="STRING" id="1214573.A0A0G2FM06"/>
<dbReference type="OrthoDB" id="6770063at2759"/>
<evidence type="ECO:0000256" key="5">
    <source>
        <dbReference type="ARBA" id="ARBA00038347"/>
    </source>
</evidence>
<dbReference type="InterPro" id="IPR020846">
    <property type="entry name" value="MFS_dom"/>
</dbReference>
<evidence type="ECO:0000313" key="8">
    <source>
        <dbReference type="EMBL" id="KKY35054.1"/>
    </source>
</evidence>
<feature type="transmembrane region" description="Helical" evidence="6">
    <location>
        <begin position="147"/>
        <end position="169"/>
    </location>
</feature>
<evidence type="ECO:0000256" key="1">
    <source>
        <dbReference type="ARBA" id="ARBA00004141"/>
    </source>
</evidence>